<keyword evidence="6" id="KW-0862">Zinc</keyword>
<gene>
    <name evidence="11" type="ORF">B0I18_101545</name>
</gene>
<name>A0A2P8DAZ0_9BACT</name>
<dbReference type="InterPro" id="IPR008754">
    <property type="entry name" value="Peptidase_M43"/>
</dbReference>
<dbReference type="GO" id="GO:0006508">
    <property type="term" value="P:proteolysis"/>
    <property type="evidence" value="ECO:0007669"/>
    <property type="project" value="UniProtKB-KW"/>
</dbReference>
<evidence type="ECO:0000256" key="1">
    <source>
        <dbReference type="ARBA" id="ARBA00008721"/>
    </source>
</evidence>
<dbReference type="GO" id="GO:0046872">
    <property type="term" value="F:metal ion binding"/>
    <property type="evidence" value="ECO:0007669"/>
    <property type="project" value="UniProtKB-KW"/>
</dbReference>
<dbReference type="GO" id="GO:0008237">
    <property type="term" value="F:metallopeptidase activity"/>
    <property type="evidence" value="ECO:0007669"/>
    <property type="project" value="UniProtKB-KW"/>
</dbReference>
<proteinExistence type="inferred from homology"/>
<keyword evidence="4" id="KW-0732">Signal</keyword>
<evidence type="ECO:0000256" key="5">
    <source>
        <dbReference type="ARBA" id="ARBA00022801"/>
    </source>
</evidence>
<evidence type="ECO:0000256" key="4">
    <source>
        <dbReference type="ARBA" id="ARBA00022729"/>
    </source>
</evidence>
<dbReference type="Gene3D" id="3.40.390.10">
    <property type="entry name" value="Collagenase (Catalytic Domain)"/>
    <property type="match status" value="1"/>
</dbReference>
<feature type="domain" description="Secretion system C-terminal sorting" evidence="10">
    <location>
        <begin position="383"/>
        <end position="458"/>
    </location>
</feature>
<comment type="similarity">
    <text evidence="1">Belongs to the peptidase M43B family.</text>
</comment>
<keyword evidence="7" id="KW-0482">Metalloprotease</keyword>
<sequence length="460" mass="50324">MRSIRTIGSCILMAVSLWTGSRIYAQAGQEEHMLTCGQDIVRKLLKETNPGFDQQLQLHEDRVQQQLNRKEQDNTLKKPTGTGPYTVNVVFHFVLNAAQISQLGGESGIQARVNSQMEVLNRDWNAQNADSVNIPVPFKPLFGNMNVRFRLATKKPDGQSTPGYEIITTTKASSSMTGGNRGSNIFSDAKYASNGGADAWDPDKYYNVWVVNINAGGGGGIVAGFATPPRYPPWDQFPVVEQGAVIHYGAFGKRTAASQYFLPAGEEGRTLVHETGHFFDLFHVWGGNPGCGDDDGVSDTPLQADMTPGTSPTFPKTDACSPNSPGIMFMNYMDYANELSQCMFSKGQVDRSHIQLDPNGGRYPLTQQGTGIDKLPEGASFTLYPNPAVTRVNLVFEKPQYISGVSVVNLIGQVQQQFTVQKTVPDLALNIKSLGTGIYIVKCSLKNTNQSIIRKLVIER</sequence>
<dbReference type="NCBIfam" id="TIGR04183">
    <property type="entry name" value="Por_Secre_tail"/>
    <property type="match status" value="1"/>
</dbReference>
<reference evidence="11 12" key="1">
    <citation type="submission" date="2018-03" db="EMBL/GenBank/DDBJ databases">
        <title>Genomic Encyclopedia of Type Strains, Phase III (KMG-III): the genomes of soil and plant-associated and newly described type strains.</title>
        <authorList>
            <person name="Whitman W."/>
        </authorList>
    </citation>
    <scope>NUCLEOTIDE SEQUENCE [LARGE SCALE GENOMIC DNA]</scope>
    <source>
        <strain evidence="11 12">CGMCC 1.12700</strain>
    </source>
</reference>
<keyword evidence="12" id="KW-1185">Reference proteome</keyword>
<evidence type="ECO:0000256" key="2">
    <source>
        <dbReference type="ARBA" id="ARBA00022670"/>
    </source>
</evidence>
<dbReference type="InterPro" id="IPR026444">
    <property type="entry name" value="Secre_tail"/>
</dbReference>
<accession>A0A2P8DAZ0</accession>
<protein>
    <submittedName>
        <fullName evidence="11">Putative secreted protein (Por secretion system target)</fullName>
    </submittedName>
</protein>
<dbReference type="PANTHER" id="PTHR47466">
    <property type="match status" value="1"/>
</dbReference>
<evidence type="ECO:0000256" key="8">
    <source>
        <dbReference type="ARBA" id="ARBA00023157"/>
    </source>
</evidence>
<keyword evidence="8" id="KW-1015">Disulfide bond</keyword>
<organism evidence="11 12">
    <name type="scientific">Taibaiella chishuiensis</name>
    <dbReference type="NCBI Taxonomy" id="1434707"/>
    <lineage>
        <taxon>Bacteria</taxon>
        <taxon>Pseudomonadati</taxon>
        <taxon>Bacteroidota</taxon>
        <taxon>Chitinophagia</taxon>
        <taxon>Chitinophagales</taxon>
        <taxon>Chitinophagaceae</taxon>
        <taxon>Taibaiella</taxon>
    </lineage>
</organism>
<keyword evidence="5" id="KW-0378">Hydrolase</keyword>
<dbReference type="Proteomes" id="UP000240572">
    <property type="component" value="Unassembled WGS sequence"/>
</dbReference>
<dbReference type="PANTHER" id="PTHR47466:SF1">
    <property type="entry name" value="METALLOPROTEASE MEP1 (AFU_ORTHOLOGUE AFUA_1G07730)-RELATED"/>
    <property type="match status" value="1"/>
</dbReference>
<dbReference type="AlphaFoldDB" id="A0A2P8DAZ0"/>
<evidence type="ECO:0000256" key="7">
    <source>
        <dbReference type="ARBA" id="ARBA00023049"/>
    </source>
</evidence>
<dbReference type="SUPFAM" id="SSF55486">
    <property type="entry name" value="Metalloproteases ('zincins'), catalytic domain"/>
    <property type="match status" value="1"/>
</dbReference>
<evidence type="ECO:0000313" key="12">
    <source>
        <dbReference type="Proteomes" id="UP000240572"/>
    </source>
</evidence>
<dbReference type="Pfam" id="PF05572">
    <property type="entry name" value="Peptidase_M43"/>
    <property type="match status" value="1"/>
</dbReference>
<dbReference type="RefSeq" id="WP_181358311.1">
    <property type="nucleotide sequence ID" value="NZ_PYGD01000001.1"/>
</dbReference>
<evidence type="ECO:0000256" key="3">
    <source>
        <dbReference type="ARBA" id="ARBA00022723"/>
    </source>
</evidence>
<dbReference type="InterPro" id="IPR024079">
    <property type="entry name" value="MetalloPept_cat_dom_sf"/>
</dbReference>
<feature type="domain" description="Peptidase M43 pregnancy-associated plasma-A" evidence="9">
    <location>
        <begin position="197"/>
        <end position="353"/>
    </location>
</feature>
<evidence type="ECO:0000256" key="6">
    <source>
        <dbReference type="ARBA" id="ARBA00022833"/>
    </source>
</evidence>
<evidence type="ECO:0000259" key="10">
    <source>
        <dbReference type="Pfam" id="PF18962"/>
    </source>
</evidence>
<evidence type="ECO:0000259" key="9">
    <source>
        <dbReference type="Pfam" id="PF05572"/>
    </source>
</evidence>
<keyword evidence="2" id="KW-0645">Protease</keyword>
<dbReference type="Pfam" id="PF18962">
    <property type="entry name" value="Por_Secre_tail"/>
    <property type="match status" value="1"/>
</dbReference>
<dbReference type="EMBL" id="PYGD01000001">
    <property type="protein sequence ID" value="PSK94390.1"/>
    <property type="molecule type" value="Genomic_DNA"/>
</dbReference>
<keyword evidence="3" id="KW-0479">Metal-binding</keyword>
<comment type="caution">
    <text evidence="11">The sequence shown here is derived from an EMBL/GenBank/DDBJ whole genome shotgun (WGS) entry which is preliminary data.</text>
</comment>
<evidence type="ECO:0000313" key="11">
    <source>
        <dbReference type="EMBL" id="PSK94390.1"/>
    </source>
</evidence>